<comment type="caution">
    <text evidence="1">The sequence shown here is derived from an EMBL/GenBank/DDBJ whole genome shotgun (WGS) entry which is preliminary data.</text>
</comment>
<name>A0ABS0N620_9SPHN</name>
<dbReference type="EMBL" id="JAEANY010000004">
    <property type="protein sequence ID" value="MBH5323222.1"/>
    <property type="molecule type" value="Genomic_DNA"/>
</dbReference>
<protein>
    <recommendedName>
        <fullName evidence="3">DUF1579 domain-containing protein</fullName>
    </recommendedName>
</protein>
<evidence type="ECO:0000313" key="1">
    <source>
        <dbReference type="EMBL" id="MBH5323222.1"/>
    </source>
</evidence>
<organism evidence="1 2">
    <name type="scientific">Aurantiacibacter sediminis</name>
    <dbReference type="NCBI Taxonomy" id="2793064"/>
    <lineage>
        <taxon>Bacteria</taxon>
        <taxon>Pseudomonadati</taxon>
        <taxon>Pseudomonadota</taxon>
        <taxon>Alphaproteobacteria</taxon>
        <taxon>Sphingomonadales</taxon>
        <taxon>Erythrobacteraceae</taxon>
        <taxon>Aurantiacibacter</taxon>
    </lineage>
</organism>
<reference evidence="1 2" key="1">
    <citation type="submission" date="2020-11" db="EMBL/GenBank/DDBJ databases">
        <title>Erythrobacter sediminis sp. nov., a marine bacterium from a tidal flat of Garorim Bay.</title>
        <authorList>
            <person name="Kim D."/>
            <person name="Yoo Y."/>
            <person name="Kim J.-J."/>
        </authorList>
    </citation>
    <scope>NUCLEOTIDE SEQUENCE [LARGE SCALE GENOMIC DNA]</scope>
    <source>
        <strain evidence="1 2">JGD-13</strain>
    </source>
</reference>
<evidence type="ECO:0000313" key="2">
    <source>
        <dbReference type="Proteomes" id="UP000602442"/>
    </source>
</evidence>
<dbReference type="Proteomes" id="UP000602442">
    <property type="component" value="Unassembled WGS sequence"/>
</dbReference>
<evidence type="ECO:0008006" key="3">
    <source>
        <dbReference type="Google" id="ProtNLM"/>
    </source>
</evidence>
<sequence>MPGKDDLSGQWDGHFDYPAGAGPSTAFLANIQHKGGRITGTIIEPDLYSGAAPAEARIVGVAAGQNIDFTKTYTRASRGYENPVDYVGQLSGDGNRITGMWSIYEMNGTFEMTRQIDIEESVERKETVEIEQ</sequence>
<keyword evidence="2" id="KW-1185">Reference proteome</keyword>
<dbReference type="RefSeq" id="WP_197921958.1">
    <property type="nucleotide sequence ID" value="NZ_CAWPTA010000009.1"/>
</dbReference>
<gene>
    <name evidence="1" type="ORF">I5L03_11575</name>
</gene>
<proteinExistence type="predicted"/>
<accession>A0ABS0N620</accession>